<comment type="caution">
    <text evidence="1">The sequence shown here is derived from an EMBL/GenBank/DDBJ whole genome shotgun (WGS) entry which is preliminary data.</text>
</comment>
<protein>
    <submittedName>
        <fullName evidence="1">Uncharacterized protein</fullName>
    </submittedName>
</protein>
<proteinExistence type="predicted"/>
<dbReference type="AlphaFoldDB" id="A0A8H3KXS6"/>
<sequence length="67" mass="8035">MRTMKLGTRLDIIETNNQKVLKKEIRNDIKRAIHWRSLDPLKERKTPPYMETTKPLNSHTLTLMAYR</sequence>
<evidence type="ECO:0000313" key="1">
    <source>
        <dbReference type="EMBL" id="GES75689.1"/>
    </source>
</evidence>
<dbReference type="EMBL" id="BLAL01000017">
    <property type="protein sequence ID" value="GES75689.1"/>
    <property type="molecule type" value="Genomic_DNA"/>
</dbReference>
<dbReference type="Proteomes" id="UP000615446">
    <property type="component" value="Unassembled WGS sequence"/>
</dbReference>
<evidence type="ECO:0000313" key="2">
    <source>
        <dbReference type="Proteomes" id="UP000615446"/>
    </source>
</evidence>
<name>A0A8H3KXS6_9GLOM</name>
<organism evidence="1 2">
    <name type="scientific">Rhizophagus clarus</name>
    <dbReference type="NCBI Taxonomy" id="94130"/>
    <lineage>
        <taxon>Eukaryota</taxon>
        <taxon>Fungi</taxon>
        <taxon>Fungi incertae sedis</taxon>
        <taxon>Mucoromycota</taxon>
        <taxon>Glomeromycotina</taxon>
        <taxon>Glomeromycetes</taxon>
        <taxon>Glomerales</taxon>
        <taxon>Glomeraceae</taxon>
        <taxon>Rhizophagus</taxon>
    </lineage>
</organism>
<reference evidence="1" key="1">
    <citation type="submission" date="2019-10" db="EMBL/GenBank/DDBJ databases">
        <title>Conservation and host-specific expression of non-tandemly repeated heterogenous ribosome RNA gene in arbuscular mycorrhizal fungi.</title>
        <authorList>
            <person name="Maeda T."/>
            <person name="Kobayashi Y."/>
            <person name="Nakagawa T."/>
            <person name="Ezawa T."/>
            <person name="Yamaguchi K."/>
            <person name="Bino T."/>
            <person name="Nishimoto Y."/>
            <person name="Shigenobu S."/>
            <person name="Kawaguchi M."/>
        </authorList>
    </citation>
    <scope>NUCLEOTIDE SEQUENCE</scope>
    <source>
        <strain evidence="1">HR1</strain>
    </source>
</reference>
<gene>
    <name evidence="1" type="ORF">RCL2_000311000</name>
</gene>
<accession>A0A8H3KXS6</accession>